<dbReference type="Pfam" id="PF00078">
    <property type="entry name" value="RVT_1"/>
    <property type="match status" value="1"/>
</dbReference>
<dbReference type="RefSeq" id="XP_029342108.1">
    <property type="nucleotide sequence ID" value="XM_029486248.1"/>
</dbReference>
<evidence type="ECO:0000259" key="1">
    <source>
        <dbReference type="PROSITE" id="PS50878"/>
    </source>
</evidence>
<reference evidence="2" key="2">
    <citation type="submission" date="2022-06" db="UniProtKB">
        <authorList>
            <consortium name="EnsemblMetazoa"/>
        </authorList>
    </citation>
    <scope>IDENTIFICATION</scope>
</reference>
<organism evidence="2 3">
    <name type="scientific">Acyrthosiphon pisum</name>
    <name type="common">Pea aphid</name>
    <dbReference type="NCBI Taxonomy" id="7029"/>
    <lineage>
        <taxon>Eukaryota</taxon>
        <taxon>Metazoa</taxon>
        <taxon>Ecdysozoa</taxon>
        <taxon>Arthropoda</taxon>
        <taxon>Hexapoda</taxon>
        <taxon>Insecta</taxon>
        <taxon>Pterygota</taxon>
        <taxon>Neoptera</taxon>
        <taxon>Paraneoptera</taxon>
        <taxon>Hemiptera</taxon>
        <taxon>Sternorrhyncha</taxon>
        <taxon>Aphidomorpha</taxon>
        <taxon>Aphidoidea</taxon>
        <taxon>Aphididae</taxon>
        <taxon>Macrosiphini</taxon>
        <taxon>Acyrthosiphon</taxon>
    </lineage>
</organism>
<dbReference type="InterPro" id="IPR036691">
    <property type="entry name" value="Endo/exonu/phosph_ase_sf"/>
</dbReference>
<sequence length="702" mass="80334">MDKVANLESCSTPNIASTTVSQVLQETFERERCSYNALVYGVPESISSTITERVKDDKETFQKLLEENIRLSPLMALKDTSKLIVSFAELRNQGVSITQGFRIVKDKTKLQREQLRPCHSEIDHRTSNSESGLSIKYDRCISNNYCSRGGGVLIGIRKDYPACNIKVTQLNVEHVFVHFTIGSYSFIVGGVYIPPLSSPLIYESHVSSIEYLLNTYPYDKFIICGDYNIPETVWDNDDYGIIYSYSSPARAPCIPESFTTNGFFQKNNIYNSTNSILDLVFCNDKALTVEKSLDPLVPIDKYHPALNILLPFGLPVPSCKQSHKFYNFRKGDYGNIRSFMSSFNWSSTFSQYDLNSAVNVLYDALHKSILNHISLVSFNESTFPPCVNDYREFSLLRAKLKYETKRCYRDFIHRTETILRIKPNDFWKFVRNNYTQNCISKEMSYNEFTSSNEQEVANLFSAYFFSVYSTKRVDFDAKQIDVPAFDLPNNAFFSAEDEFHGLSSLENVWSIGPDGLSGHFLFELRTIIAYPLWLLFRRTLDEGTFPSMFKFSSVIPIPKSGSSSIVSNYRPISIQSHISKIFEHLVLNAIQPTVNSILAEEQHGFRPRRSTTTCNLVFNNYVYASFQHRTQVDVIYIYFQKAFDSVNHNVLIHILKESASSGVPQGTIKGYLSPILFSLFIYNLHHVLHHCQFLCLADDIKL</sequence>
<reference evidence="3" key="1">
    <citation type="submission" date="2010-06" db="EMBL/GenBank/DDBJ databases">
        <authorList>
            <person name="Jiang H."/>
            <person name="Abraham K."/>
            <person name="Ali S."/>
            <person name="Alsbrooks S.L."/>
            <person name="Anim B.N."/>
            <person name="Anosike U.S."/>
            <person name="Attaway T."/>
            <person name="Bandaranaike D.P."/>
            <person name="Battles P.K."/>
            <person name="Bell S.N."/>
            <person name="Bell A.V."/>
            <person name="Beltran B."/>
            <person name="Bickham C."/>
            <person name="Bustamante Y."/>
            <person name="Caleb T."/>
            <person name="Canada A."/>
            <person name="Cardenas V."/>
            <person name="Carter K."/>
            <person name="Chacko J."/>
            <person name="Chandrabose M.N."/>
            <person name="Chavez D."/>
            <person name="Chavez A."/>
            <person name="Chen L."/>
            <person name="Chu H.-S."/>
            <person name="Claassen K.J."/>
            <person name="Cockrell R."/>
            <person name="Collins M."/>
            <person name="Cooper J.A."/>
            <person name="Cree A."/>
            <person name="Curry S.M."/>
            <person name="Da Y."/>
            <person name="Dao M.D."/>
            <person name="Das B."/>
            <person name="Davila M.-L."/>
            <person name="Davy-Carroll L."/>
            <person name="Denson S."/>
            <person name="Dinh H."/>
            <person name="Ebong V.E."/>
            <person name="Edwards J.R."/>
            <person name="Egan A."/>
            <person name="El-Daye J."/>
            <person name="Escobedo L."/>
            <person name="Fernandez S."/>
            <person name="Fernando P.R."/>
            <person name="Flagg N."/>
            <person name="Forbes L.D."/>
            <person name="Fowler R.G."/>
            <person name="Fu Q."/>
            <person name="Gabisi R.A."/>
            <person name="Ganer J."/>
            <person name="Garbino Pronczuk A."/>
            <person name="Garcia R.M."/>
            <person name="Garner T."/>
            <person name="Garrett T.E."/>
            <person name="Gonzalez D.A."/>
            <person name="Hamid H."/>
            <person name="Hawkins E.S."/>
            <person name="Hirani K."/>
            <person name="Hogues M.E."/>
            <person name="Hollins B."/>
            <person name="Hsiao C.-H."/>
            <person name="Jabil R."/>
            <person name="James M.L."/>
            <person name="Jhangiani S.N."/>
            <person name="Johnson B."/>
            <person name="Johnson Q."/>
            <person name="Joshi V."/>
            <person name="Kalu J.B."/>
            <person name="Kam C."/>
            <person name="Kashfia A."/>
            <person name="Keebler J."/>
            <person name="Kisamo H."/>
            <person name="Kovar C.L."/>
            <person name="Lago L.A."/>
            <person name="Lai C.-Y."/>
            <person name="Laidlaw J."/>
            <person name="Lara F."/>
            <person name="Le T.-K."/>
            <person name="Lee S.L."/>
            <person name="Legall F.H."/>
            <person name="Lemon S.J."/>
            <person name="Lewis L.R."/>
            <person name="Li B."/>
            <person name="Liu Y."/>
            <person name="Liu Y.-S."/>
            <person name="Lopez J."/>
            <person name="Lozado R.J."/>
            <person name="Lu J."/>
            <person name="Madu R.C."/>
            <person name="Maheshwari M."/>
            <person name="Maheshwari R."/>
            <person name="Malloy K."/>
            <person name="Martinez E."/>
            <person name="Mathew T."/>
            <person name="Mercado I.C."/>
            <person name="Mercado C."/>
            <person name="Meyer B."/>
            <person name="Montgomery K."/>
            <person name="Morgan M.B."/>
            <person name="Munidasa M."/>
            <person name="Nazareth L.V."/>
            <person name="Nelson J."/>
            <person name="Ng B.M."/>
            <person name="Nguyen N.B."/>
            <person name="Nguyen P.Q."/>
            <person name="Nguyen T."/>
            <person name="Obregon M."/>
            <person name="Okwuonu G.O."/>
            <person name="Onwere C.G."/>
            <person name="Orozco G."/>
            <person name="Parra A."/>
            <person name="Patel S."/>
            <person name="Patil S."/>
            <person name="Perez A."/>
            <person name="Perez Y."/>
            <person name="Pham C."/>
            <person name="Primus E.L."/>
            <person name="Pu L.-L."/>
            <person name="Puazo M."/>
            <person name="Qin X."/>
            <person name="Quiroz J.B."/>
            <person name="Reese J."/>
            <person name="Richards S."/>
            <person name="Rives C.M."/>
            <person name="Robberts R."/>
            <person name="Ruiz S.J."/>
            <person name="Ruiz M.J."/>
            <person name="Santibanez J."/>
            <person name="Schneider B.W."/>
            <person name="Sisson I."/>
            <person name="Smith M."/>
            <person name="Sodergren E."/>
            <person name="Song X.-Z."/>
            <person name="Song B.B."/>
            <person name="Summersgill H."/>
            <person name="Thelus R."/>
            <person name="Thornton R.D."/>
            <person name="Trejos Z.Y."/>
            <person name="Usmani K."/>
            <person name="Vattathil S."/>
            <person name="Villasana D."/>
            <person name="Walker D.L."/>
            <person name="Wang S."/>
            <person name="Wang K."/>
            <person name="White C.S."/>
            <person name="Williams A.C."/>
            <person name="Williamson J."/>
            <person name="Wilson K."/>
            <person name="Woghiren I.O."/>
            <person name="Woodworth J.R."/>
            <person name="Worley K.C."/>
            <person name="Wright R.A."/>
            <person name="Wu W."/>
            <person name="Young L."/>
            <person name="Zhang L."/>
            <person name="Zhang J."/>
            <person name="Zhu Y."/>
            <person name="Muzny D.M."/>
            <person name="Weinstock G."/>
            <person name="Gibbs R.A."/>
        </authorList>
    </citation>
    <scope>NUCLEOTIDE SEQUENCE [LARGE SCALE GENOMIC DNA]</scope>
    <source>
        <strain evidence="3">LSR1</strain>
    </source>
</reference>
<dbReference type="PROSITE" id="PS50878">
    <property type="entry name" value="RT_POL"/>
    <property type="match status" value="1"/>
</dbReference>
<dbReference type="Proteomes" id="UP000007819">
    <property type="component" value="Chromosome A1"/>
</dbReference>
<dbReference type="CDD" id="cd01650">
    <property type="entry name" value="RT_nLTR_like"/>
    <property type="match status" value="1"/>
</dbReference>
<feature type="domain" description="Reverse transcriptase" evidence="1">
    <location>
        <begin position="538"/>
        <end position="702"/>
    </location>
</feature>
<keyword evidence="3" id="KW-1185">Reference proteome</keyword>
<dbReference type="GeneID" id="115033529"/>
<proteinExistence type="predicted"/>
<dbReference type="PANTHER" id="PTHR47510">
    <property type="entry name" value="REVERSE TRANSCRIPTASE DOMAIN-CONTAINING PROTEIN"/>
    <property type="match status" value="1"/>
</dbReference>
<dbReference type="Gene3D" id="3.60.10.10">
    <property type="entry name" value="Endonuclease/exonuclease/phosphatase"/>
    <property type="match status" value="1"/>
</dbReference>
<dbReference type="EnsemblMetazoa" id="XM_029486248.1">
    <property type="protein sequence ID" value="XP_029342108.1"/>
    <property type="gene ID" value="LOC115033529"/>
</dbReference>
<evidence type="ECO:0000313" key="2">
    <source>
        <dbReference type="EnsemblMetazoa" id="XP_029342108.1"/>
    </source>
</evidence>
<accession>A0A8R2JM78</accession>
<dbReference type="AlphaFoldDB" id="A0A8R2JM78"/>
<dbReference type="KEGG" id="api:115033529"/>
<dbReference type="InterPro" id="IPR000477">
    <property type="entry name" value="RT_dom"/>
</dbReference>
<name>A0A8R2JM78_ACYPI</name>
<dbReference type="PANTHER" id="PTHR47510:SF3">
    <property type="entry name" value="ENDO_EXONUCLEASE_PHOSPHATASE DOMAIN-CONTAINING PROTEIN"/>
    <property type="match status" value="1"/>
</dbReference>
<protein>
    <recommendedName>
        <fullName evidence="1">Reverse transcriptase domain-containing protein</fullName>
    </recommendedName>
</protein>
<dbReference type="SUPFAM" id="SSF56219">
    <property type="entry name" value="DNase I-like"/>
    <property type="match status" value="1"/>
</dbReference>
<evidence type="ECO:0000313" key="3">
    <source>
        <dbReference type="Proteomes" id="UP000007819"/>
    </source>
</evidence>
<dbReference type="OrthoDB" id="6607175at2759"/>